<sequence length="1199" mass="133371">MNWIDMKRIYWSSLILLNALSFAGSAGGHSDVAALQDFPVDKVPERIGTRAVQRFLGSPHSKYGVLPPHKEVKQISYPDVCTWVGGLWFAEASGDAELLKGLEQRFQPLFDDEKWLLPSCDGVNHNVFGALALELYLQTGDQKYYDLGMAYADSQWEVPADATPEQKAWAAKGYSWQTRLWIDDTFLINAVQSQAYRATGDRKYIDRAARQMVIYLDELQRDNGLFHHAPFAPFYWGRGNGWMAVGLSDLLRFLPADNPDRDRIMAGYQEMMATLLSYQADDGMWRQLIDQPDFWKETSGTAMFTYAMITGVKEGWLDAAVYGPAARKGWLALTDYVNEDSNLTEICRGMDARDFIEGYRKPIRRVGDLHGQAPLIWCATALLRDSDSDGHPKTDCSLYFKTNDAVQEEEVFSESGDLFLDLGHHGPAIENEWMALRFYFDHKAAIDVYSKARPGLELAETKWYPTEEQQLSGWGADYYKVGPTLGLGGIRLWDGEKMVRLNPVSSRSARVGKTADSAWMEMCSMGVPYQGRTVDVTVRVTVRSGSRFAEVEASVAGESVQFVSGINYHPGSTVRSGRGWISTWGVHPEDVAAEQVAVGGAILFDENDVEKRVDDGKQILLISKPSSTLRCRVTSSCAKDPELGSIERLAALCVKSVPVNERRISIEEYRDKMAGGWIGQMVGVGWGAPTEFKFCGEIIPEEKVPVWEPEMVNQYNQDDIYVEMTFLRSMEVHGFNVSMRQAGIDFANSGYKLWHANLYGRKNLRKGIAPPDSGHPQFNGHADDIDYQIEADFSGLIAPGMPNVGIELGEKFGRLVNYGDGLYGGQFVAGMYAAAFFEDDPKALVEAGLACVPDGSQFAEAIRDVIEWHAEHPDDWQVVWKKIDEKYQRNADYRRFSCKNEIPAFNIDAKINAAYIVMGMLYGEGDLEKTIVISMRCGADSDCNPSSAAGVLGTAMGMKNLPVRYTSALDRTPKFSHTDYSFDSLLTVCETLARQAVVQQGGRIDGDFFVIPVRDPQPSALEQCWEPGPIADSRYTAEEMAMINPPKAGDGAGALELNISKDLSTFAPGWAARDCGEAMRPGLKAEWKGRTNVLLTHPLSTDSPCVIFRSLDVPAGKKTTVELSVLNDHRGDFNLVVQADGKEIFHKEIAEGTWQDLSVDLSEYAGKSIELEVLNQASGWKFEAAYWSRIAIQSKDKGE</sequence>
<dbReference type="PANTHER" id="PTHR33886">
    <property type="entry name" value="UNSATURATED RHAMNOGALACTURONAN HYDROLASE (EUROFUNG)"/>
    <property type="match status" value="1"/>
</dbReference>
<dbReference type="Gene3D" id="1.10.4080.10">
    <property type="entry name" value="ADP-ribosylation/Crystallin J1"/>
    <property type="match status" value="1"/>
</dbReference>
<keyword evidence="2" id="KW-0732">Signal</keyword>
<reference evidence="3 4" key="1">
    <citation type="submission" date="2019-04" db="EMBL/GenBank/DDBJ databases">
        <authorList>
            <person name="Van Vliet M D."/>
        </authorList>
    </citation>
    <scope>NUCLEOTIDE SEQUENCE [LARGE SCALE GENOMIC DNA]</scope>
    <source>
        <strain evidence="3 4">F21</strain>
    </source>
</reference>
<dbReference type="Pfam" id="PF07470">
    <property type="entry name" value="Glyco_hydro_88"/>
    <property type="match status" value="1"/>
</dbReference>
<keyword evidence="4" id="KW-1185">Reference proteome</keyword>
<feature type="signal peptide" evidence="2">
    <location>
        <begin position="1"/>
        <end position="26"/>
    </location>
</feature>
<dbReference type="PANTHER" id="PTHR33886:SF8">
    <property type="entry name" value="UNSATURATED RHAMNOGALACTURONAN HYDROLASE (EUROFUNG)"/>
    <property type="match status" value="1"/>
</dbReference>
<dbReference type="Proteomes" id="UP000346198">
    <property type="component" value="Unassembled WGS sequence"/>
</dbReference>
<dbReference type="GO" id="GO:0016787">
    <property type="term" value="F:hydrolase activity"/>
    <property type="evidence" value="ECO:0007669"/>
    <property type="project" value="UniProtKB-KW"/>
</dbReference>
<dbReference type="InterPro" id="IPR036705">
    <property type="entry name" value="Ribosyl_crysJ1_sf"/>
</dbReference>
<evidence type="ECO:0000313" key="3">
    <source>
        <dbReference type="EMBL" id="VGO21947.1"/>
    </source>
</evidence>
<dbReference type="Pfam" id="PF03747">
    <property type="entry name" value="ADP_ribosyl_GH"/>
    <property type="match status" value="1"/>
</dbReference>
<dbReference type="SUPFAM" id="SSF101478">
    <property type="entry name" value="ADP-ribosylglycohydrolase"/>
    <property type="match status" value="1"/>
</dbReference>
<dbReference type="GO" id="GO:0005975">
    <property type="term" value="P:carbohydrate metabolic process"/>
    <property type="evidence" value="ECO:0007669"/>
    <property type="project" value="InterPro"/>
</dbReference>
<protein>
    <submittedName>
        <fullName evidence="3">Unsaturated rhamnogalacturonyl hydrolase YteR</fullName>
    </submittedName>
</protein>
<dbReference type="AlphaFoldDB" id="A0A6C2URU8"/>
<dbReference type="Pfam" id="PF16153">
    <property type="entry name" value="DUF4861"/>
    <property type="match status" value="1"/>
</dbReference>
<dbReference type="Gene3D" id="1.50.10.10">
    <property type="match status" value="1"/>
</dbReference>
<dbReference type="InterPro" id="IPR032342">
    <property type="entry name" value="DUF4861"/>
</dbReference>
<feature type="chain" id="PRO_5025553638" evidence="2">
    <location>
        <begin position="27"/>
        <end position="1199"/>
    </location>
</feature>
<accession>A0A6C2URU8</accession>
<dbReference type="InterPro" id="IPR008928">
    <property type="entry name" value="6-hairpin_glycosidase_sf"/>
</dbReference>
<dbReference type="InterPro" id="IPR010905">
    <property type="entry name" value="Glyco_hydro_88"/>
</dbReference>
<dbReference type="InterPro" id="IPR052043">
    <property type="entry name" value="PolySaccharide_Degr_Enz"/>
</dbReference>
<dbReference type="InterPro" id="IPR012341">
    <property type="entry name" value="6hp_glycosidase-like_sf"/>
</dbReference>
<name>A0A6C2URU8_9BACT</name>
<dbReference type="SUPFAM" id="SSF48208">
    <property type="entry name" value="Six-hairpin glycosidases"/>
    <property type="match status" value="1"/>
</dbReference>
<keyword evidence="1 3" id="KW-0378">Hydrolase</keyword>
<proteinExistence type="predicted"/>
<evidence type="ECO:0000256" key="2">
    <source>
        <dbReference type="SAM" id="SignalP"/>
    </source>
</evidence>
<organism evidence="3 4">
    <name type="scientific">Pontiella sulfatireligans</name>
    <dbReference type="NCBI Taxonomy" id="2750658"/>
    <lineage>
        <taxon>Bacteria</taxon>
        <taxon>Pseudomonadati</taxon>
        <taxon>Kiritimatiellota</taxon>
        <taxon>Kiritimatiellia</taxon>
        <taxon>Kiritimatiellales</taxon>
        <taxon>Pontiellaceae</taxon>
        <taxon>Pontiella</taxon>
    </lineage>
</organism>
<evidence type="ECO:0000256" key="1">
    <source>
        <dbReference type="ARBA" id="ARBA00022801"/>
    </source>
</evidence>
<dbReference type="EMBL" id="CAAHFH010000002">
    <property type="protein sequence ID" value="VGO21947.1"/>
    <property type="molecule type" value="Genomic_DNA"/>
</dbReference>
<evidence type="ECO:0000313" key="4">
    <source>
        <dbReference type="Proteomes" id="UP000346198"/>
    </source>
</evidence>
<gene>
    <name evidence="3" type="primary">yteR_6</name>
    <name evidence="3" type="ORF">SCARR_04027</name>
</gene>
<dbReference type="InterPro" id="IPR005502">
    <property type="entry name" value="Ribosyl_crysJ1"/>
</dbReference>